<dbReference type="EMBL" id="DAEQIJ010000009">
    <property type="protein sequence ID" value="HBH2620389.1"/>
    <property type="molecule type" value="Genomic_DNA"/>
</dbReference>
<keyword evidence="7 8" id="KW-0066">ATP synthesis</keyword>
<dbReference type="InterPro" id="IPR001469">
    <property type="entry name" value="ATP_synth_F1_dsu/esu"/>
</dbReference>
<evidence type="ECO:0000256" key="1">
    <source>
        <dbReference type="ARBA" id="ARBA00004184"/>
    </source>
</evidence>
<evidence type="ECO:0000256" key="7">
    <source>
        <dbReference type="ARBA" id="ARBA00023310"/>
    </source>
</evidence>
<dbReference type="CDD" id="cd12152">
    <property type="entry name" value="F1-ATPase_delta"/>
    <property type="match status" value="1"/>
</dbReference>
<evidence type="ECO:0000256" key="4">
    <source>
        <dbReference type="ARBA" id="ARBA00023065"/>
    </source>
</evidence>
<evidence type="ECO:0000313" key="18">
    <source>
        <dbReference type="Proteomes" id="UP000189137"/>
    </source>
</evidence>
<keyword evidence="4 8" id="KW-0406">Ion transport</keyword>
<keyword evidence="6 8" id="KW-0139">CF(1)</keyword>
<dbReference type="GO" id="GO:0046933">
    <property type="term" value="F:proton-transporting ATP synthase activity, rotational mechanism"/>
    <property type="evidence" value="ECO:0007669"/>
    <property type="project" value="InterPro"/>
</dbReference>
<dbReference type="Proteomes" id="UP000879542">
    <property type="component" value="Unassembled WGS sequence"/>
</dbReference>
<keyword evidence="3 8" id="KW-0813">Transport</keyword>
<evidence type="ECO:0000313" key="17">
    <source>
        <dbReference type="EMBL" id="VHY16320.1"/>
    </source>
</evidence>
<dbReference type="Gene3D" id="2.60.15.10">
    <property type="entry name" value="F0F1 ATP synthase delta/epsilon subunit, N-terminal"/>
    <property type="match status" value="1"/>
</dbReference>
<dbReference type="EMBL" id="LK932531">
    <property type="protein sequence ID" value="CDS89779.1"/>
    <property type="molecule type" value="Genomic_DNA"/>
</dbReference>
<evidence type="ECO:0000313" key="13">
    <source>
        <dbReference type="EMBL" id="HBH1541356.1"/>
    </source>
</evidence>
<evidence type="ECO:0000256" key="2">
    <source>
        <dbReference type="ARBA" id="ARBA00005712"/>
    </source>
</evidence>
<evidence type="ECO:0000313" key="19">
    <source>
        <dbReference type="Proteomes" id="UP000372533"/>
    </source>
</evidence>
<evidence type="ECO:0000313" key="15">
    <source>
        <dbReference type="EMBL" id="SJS83755.1"/>
    </source>
</evidence>
<evidence type="ECO:0000256" key="6">
    <source>
        <dbReference type="ARBA" id="ARBA00023196"/>
    </source>
</evidence>
<evidence type="ECO:0000313" key="14">
    <source>
        <dbReference type="EMBL" id="HBH2620389.1"/>
    </source>
</evidence>
<evidence type="ECO:0000256" key="5">
    <source>
        <dbReference type="ARBA" id="ARBA00023136"/>
    </source>
</evidence>
<dbReference type="PANTHER" id="PTHR13822">
    <property type="entry name" value="ATP SYNTHASE DELTA/EPSILON CHAIN"/>
    <property type="match status" value="1"/>
</dbReference>
<keyword evidence="10" id="KW-0378">Hydrolase</keyword>
<keyword evidence="5" id="KW-0472">Membrane</keyword>
<dbReference type="OMA" id="NNHAPIV"/>
<dbReference type="GO" id="GO:0016787">
    <property type="term" value="F:hydrolase activity"/>
    <property type="evidence" value="ECO:0007669"/>
    <property type="project" value="UniProtKB-KW"/>
</dbReference>
<dbReference type="EC" id="3.6.3.14" evidence="10 16"/>
<dbReference type="PANTHER" id="PTHR13822:SF10">
    <property type="entry name" value="ATP SYNTHASE EPSILON CHAIN, CHLOROPLASTIC"/>
    <property type="match status" value="1"/>
</dbReference>
<organism evidence="10">
    <name type="scientific">Clostridioides difficile</name>
    <name type="common">Peptoclostridium difficile</name>
    <dbReference type="NCBI Taxonomy" id="1496"/>
    <lineage>
        <taxon>Bacteria</taxon>
        <taxon>Bacillati</taxon>
        <taxon>Bacillota</taxon>
        <taxon>Clostridia</taxon>
        <taxon>Peptostreptococcales</taxon>
        <taxon>Peptostreptococcaceae</taxon>
        <taxon>Clostridioides</taxon>
    </lineage>
</organism>
<reference evidence="10" key="1">
    <citation type="submission" date="2014-07" db="EMBL/GenBank/DDBJ databases">
        <authorList>
            <person name="Monot Marc"/>
        </authorList>
    </citation>
    <scope>NUCLEOTIDE SEQUENCE</scope>
    <source>
        <strain evidence="12">7032989</strain>
        <strain evidence="11">7032994</strain>
    </source>
</reference>
<dbReference type="SUPFAM" id="SSF51344">
    <property type="entry name" value="Epsilon subunit of F1F0-ATP synthase N-terminal domain"/>
    <property type="match status" value="1"/>
</dbReference>
<name>A0A031WH79_CLODI</name>
<dbReference type="Proteomes" id="UP000411588">
    <property type="component" value="Unassembled WGS sequence"/>
</dbReference>
<proteinExistence type="inferred from homology"/>
<dbReference type="EMBL" id="CAADAN010000018">
    <property type="protein sequence ID" value="VFD35737.1"/>
    <property type="molecule type" value="Genomic_DNA"/>
</dbReference>
<dbReference type="Proteomes" id="UP000189137">
    <property type="component" value="Unassembled WGS sequence"/>
</dbReference>
<comment type="subcellular location">
    <subcellularLocation>
        <location evidence="1">Endomembrane system</location>
        <topology evidence="1">Peripheral membrane protein</topology>
    </subcellularLocation>
</comment>
<gene>
    <name evidence="10" type="primary">atpC</name>
    <name evidence="16" type="synonym">atpC_2</name>
    <name evidence="12" type="ORF">BN1095_460036</name>
    <name evidence="10" type="ORF">BN1096_760052</name>
    <name evidence="11" type="ORF">BN1097_760054</name>
    <name evidence="13" type="ORF">KRM00_000815</name>
    <name evidence="14" type="ORF">KRQ00_002155</name>
    <name evidence="17" type="ORF">SAMEA1402366_02998</name>
    <name evidence="16" type="ORF">SAMEA1402399_03674</name>
    <name evidence="15" type="ORF">SAMEA3375112_02988</name>
</gene>
<dbReference type="EMBL" id="LK933138">
    <property type="protein sequence ID" value="CDT38943.1"/>
    <property type="molecule type" value="Genomic_DNA"/>
</dbReference>
<feature type="domain" description="ATP synthase F1 complex delta/epsilon subunit N-terminal" evidence="9">
    <location>
        <begin position="5"/>
        <end position="83"/>
    </location>
</feature>
<evidence type="ECO:0000259" key="9">
    <source>
        <dbReference type="Pfam" id="PF02823"/>
    </source>
</evidence>
<sequence length="86" mass="9374">MASEFSLKVVTPSNTFYDGDVEMIVVRTTKGDKGVLKGHIPFVSGIPVGTLKIKKEGSFKEAKIAEGFINVTQDKTVILTESAEWI</sequence>
<dbReference type="EMBL" id="CAAJVP010000016">
    <property type="protein sequence ID" value="VHY16320.1"/>
    <property type="molecule type" value="Genomic_DNA"/>
</dbReference>
<evidence type="ECO:0000313" key="10">
    <source>
        <dbReference type="EMBL" id="CDS89779.1"/>
    </source>
</evidence>
<evidence type="ECO:0000313" key="20">
    <source>
        <dbReference type="Proteomes" id="UP000411588"/>
    </source>
</evidence>
<dbReference type="NCBIfam" id="TIGR01216">
    <property type="entry name" value="ATP_synt_epsi"/>
    <property type="match status" value="1"/>
</dbReference>
<dbReference type="EMBL" id="DAEPXK010000006">
    <property type="protein sequence ID" value="HBH1541356.1"/>
    <property type="molecule type" value="Genomic_DNA"/>
</dbReference>
<dbReference type="InterPro" id="IPR036771">
    <property type="entry name" value="ATPsynth_dsu/esu_N"/>
</dbReference>
<evidence type="ECO:0000313" key="12">
    <source>
        <dbReference type="EMBL" id="CDT38943.1"/>
    </source>
</evidence>
<dbReference type="GO" id="GO:0012505">
    <property type="term" value="C:endomembrane system"/>
    <property type="evidence" value="ECO:0007669"/>
    <property type="project" value="UniProtKB-SubCell"/>
</dbReference>
<comment type="similarity">
    <text evidence="2 8">Belongs to the ATPase epsilon chain family.</text>
</comment>
<dbReference type="GeneID" id="66355928"/>
<dbReference type="EMBL" id="FUPS01000011">
    <property type="protein sequence ID" value="SJS83755.1"/>
    <property type="molecule type" value="Genomic_DNA"/>
</dbReference>
<accession>A0A031WH79</accession>
<dbReference type="AlphaFoldDB" id="A0A031WH79"/>
<dbReference type="PATRIC" id="fig|1496.1371.peg.1125"/>
<dbReference type="RefSeq" id="WP_003425849.1">
    <property type="nucleotide sequence ID" value="NZ_AP025558.1"/>
</dbReference>
<dbReference type="InterPro" id="IPR020546">
    <property type="entry name" value="ATP_synth_F1_dsu/esu_N"/>
</dbReference>
<reference evidence="13" key="4">
    <citation type="submission" date="2021-06" db="EMBL/GenBank/DDBJ databases">
        <authorList>
            <consortium name="NCBI Pathogen Detection Project"/>
        </authorList>
    </citation>
    <scope>NUCLEOTIDE SEQUENCE</scope>
    <source>
        <strain evidence="14">Clostridioides</strain>
        <strain evidence="13">HN1000</strain>
    </source>
</reference>
<dbReference type="GO" id="GO:0045259">
    <property type="term" value="C:proton-transporting ATP synthase complex"/>
    <property type="evidence" value="ECO:0007669"/>
    <property type="project" value="UniProtKB-KW"/>
</dbReference>
<dbReference type="KEGG" id="pdf:CD630DERM_34670"/>
<dbReference type="Proteomes" id="UP000372533">
    <property type="component" value="Unassembled WGS sequence"/>
</dbReference>
<dbReference type="Proteomes" id="UP000878956">
    <property type="component" value="Unassembled WGS sequence"/>
</dbReference>
<reference evidence="13" key="2">
    <citation type="journal article" date="2018" name="Genome Biol.">
        <title>SKESA: strategic k-mer extension for scrupulous assemblies.</title>
        <authorList>
            <person name="Souvorov A."/>
            <person name="Agarwala R."/>
            <person name="Lipman D.J."/>
        </authorList>
    </citation>
    <scope>NUCLEOTIDE SEQUENCE</scope>
    <source>
        <strain evidence="14">Clostridioides</strain>
        <strain evidence="13">HN1000</strain>
    </source>
</reference>
<protein>
    <submittedName>
        <fullName evidence="10">ATP hydrolase epsilon chain</fullName>
    </submittedName>
    <submittedName>
        <fullName evidence="16">ATP hydrolase subunit epsilon</fullName>
        <ecNumber evidence="10 16">3.6.3.14</ecNumber>
    </submittedName>
    <submittedName>
        <fullName evidence="13">ATP synthase F1 subunit epsilon</fullName>
    </submittedName>
    <submittedName>
        <fullName evidence="11">ATP synthase, delta/epsilon subunit, beta-sandwich domain protein</fullName>
    </submittedName>
    <submittedName>
        <fullName evidence="15">F-ATPase epsilon subunit</fullName>
    </submittedName>
</protein>
<evidence type="ECO:0000256" key="3">
    <source>
        <dbReference type="ARBA" id="ARBA00022448"/>
    </source>
</evidence>
<dbReference type="EMBL" id="LK932416">
    <property type="protein sequence ID" value="CDS89983.1"/>
    <property type="molecule type" value="Genomic_DNA"/>
</dbReference>
<evidence type="ECO:0000313" key="11">
    <source>
        <dbReference type="EMBL" id="CDS89983.1"/>
    </source>
</evidence>
<dbReference type="Pfam" id="PF02823">
    <property type="entry name" value="ATP-synt_DE_N"/>
    <property type="match status" value="1"/>
</dbReference>
<comment type="subunit">
    <text evidence="8">F-type ATPases have 2 components, CF(1) - the catalytic core - and CF(0) - the membrane proton channel. CF(1) has five subunits: alpha(3), beta(3), gamma(1), delta(1), epsilon(1). CF(0) has three main subunits: a, b and c.</text>
</comment>
<evidence type="ECO:0000313" key="16">
    <source>
        <dbReference type="EMBL" id="VFD35737.1"/>
    </source>
</evidence>
<reference evidence="17 19" key="3">
    <citation type="submission" date="2019-04" db="EMBL/GenBank/DDBJ databases">
        <authorList>
            <consortium name="Pathogen Informatics"/>
        </authorList>
    </citation>
    <scope>NUCLEOTIDE SEQUENCE [LARGE SCALE GENOMIC DNA]</scope>
    <source>
        <strain evidence="20">clo34</strain>
        <strain evidence="16">Clo34</strain>
        <strain evidence="19">tl291</strain>
        <strain evidence="17">Tl291</strain>
        <strain evidence="15 18">VRECD0157</strain>
    </source>
</reference>
<evidence type="ECO:0000256" key="8">
    <source>
        <dbReference type="RuleBase" id="RU003656"/>
    </source>
</evidence>